<keyword evidence="3" id="KW-1185">Reference proteome</keyword>
<protein>
    <submittedName>
        <fullName evidence="2">Glucose/arabinose dehydrogenase</fullName>
        <ecNumber evidence="2">1.1.5.-</ecNumber>
    </submittedName>
</protein>
<feature type="domain" description="Glucose/Sorbosone dehydrogenase" evidence="1">
    <location>
        <begin position="46"/>
        <end position="378"/>
    </location>
</feature>
<proteinExistence type="predicted"/>
<dbReference type="EC" id="1.1.5.-" evidence="2"/>
<evidence type="ECO:0000313" key="2">
    <source>
        <dbReference type="EMBL" id="MET4756126.1"/>
    </source>
</evidence>
<evidence type="ECO:0000313" key="3">
    <source>
        <dbReference type="Proteomes" id="UP001549366"/>
    </source>
</evidence>
<name>A0ABV2SEE5_9GAMM</name>
<dbReference type="Gene3D" id="2.120.10.30">
    <property type="entry name" value="TolB, C-terminal domain"/>
    <property type="match status" value="1"/>
</dbReference>
<dbReference type="EMBL" id="JBEWTB010000002">
    <property type="protein sequence ID" value="MET4756126.1"/>
    <property type="molecule type" value="Genomic_DNA"/>
</dbReference>
<dbReference type="InterPro" id="IPR012938">
    <property type="entry name" value="Glc/Sorbosone_DH"/>
</dbReference>
<keyword evidence="2" id="KW-0560">Oxidoreductase</keyword>
<dbReference type="RefSeq" id="WP_354016294.1">
    <property type="nucleotide sequence ID" value="NZ_JBEWTB010000002.1"/>
</dbReference>
<accession>A0ABV2SEE5</accession>
<evidence type="ECO:0000259" key="1">
    <source>
        <dbReference type="Pfam" id="PF07995"/>
    </source>
</evidence>
<dbReference type="Proteomes" id="UP001549366">
    <property type="component" value="Unassembled WGS sequence"/>
</dbReference>
<organism evidence="2 3">
    <name type="scientific">Endozoicomonas lisbonensis</name>
    <dbReference type="NCBI Taxonomy" id="3120522"/>
    <lineage>
        <taxon>Bacteria</taxon>
        <taxon>Pseudomonadati</taxon>
        <taxon>Pseudomonadota</taxon>
        <taxon>Gammaproteobacteria</taxon>
        <taxon>Oceanospirillales</taxon>
        <taxon>Endozoicomonadaceae</taxon>
        <taxon>Endozoicomonas</taxon>
    </lineage>
</organism>
<dbReference type="Pfam" id="PF07995">
    <property type="entry name" value="GSDH"/>
    <property type="match status" value="1"/>
</dbReference>
<reference evidence="2 3" key="1">
    <citation type="submission" date="2024-06" db="EMBL/GenBank/DDBJ databases">
        <title>Genomic Encyclopedia of Type Strains, Phase V (KMG-V): Genome sequencing to study the core and pangenomes of soil and plant-associated prokaryotes.</title>
        <authorList>
            <person name="Whitman W."/>
        </authorList>
    </citation>
    <scope>NUCLEOTIDE SEQUENCE [LARGE SCALE GENOMIC DNA]</scope>
    <source>
        <strain evidence="2 3">NE40</strain>
    </source>
</reference>
<dbReference type="InterPro" id="IPR011042">
    <property type="entry name" value="6-blade_b-propeller_TolB-like"/>
</dbReference>
<comment type="caution">
    <text evidence="2">The sequence shown here is derived from an EMBL/GenBank/DDBJ whole genome shotgun (WGS) entry which is preliminary data.</text>
</comment>
<dbReference type="SUPFAM" id="SSF50952">
    <property type="entry name" value="Soluble quinoprotein glucose dehydrogenase"/>
    <property type="match status" value="1"/>
</dbReference>
<gene>
    <name evidence="2" type="ORF">V5J35_001318</name>
</gene>
<dbReference type="InterPro" id="IPR011041">
    <property type="entry name" value="Quinoprot_gluc/sorb_DH_b-prop"/>
</dbReference>
<dbReference type="PANTHER" id="PTHR19328:SF75">
    <property type="entry name" value="ALDOSE SUGAR DEHYDROGENASE YLII"/>
    <property type="match status" value="1"/>
</dbReference>
<dbReference type="GO" id="GO:0016491">
    <property type="term" value="F:oxidoreductase activity"/>
    <property type="evidence" value="ECO:0007669"/>
    <property type="project" value="UniProtKB-KW"/>
</dbReference>
<sequence>MGKWSVKWILVYIMALVYLVMMSANASVSPVVPGLPYQVSTLASGLDAPWSMVFLPDQGLVDNRLPEKSLLVTERSGQLRQIKAGQVSEPIKGVPDVFYRGQGGLLDIKLHPDYEQNGWLYLSYAHGSKDANALRLMRARLQGLTLIEQQVLFTVTPAKNTPVHYAGRIAFLPDKTLLLTTGDGFNFRESAQKKSSLLGKIVRLNDDGSIPDSNPFFTEEGAHPAIWSLGHRNPQGLVYDSRRQQVFSHEHGPKGGDEINIIEPGKNYGWPVITYGRDYSGATITPYKEYPGMEQPFVDWTPSIAPSSLLVYRGAMFPELEGDLLATTLKSRELRRVKMEGSQVTGQESLLTDLEQRLRHIEVDSEGAIYLLTDQGDLLKVTRKQ</sequence>
<dbReference type="PANTHER" id="PTHR19328">
    <property type="entry name" value="HEDGEHOG-INTERACTING PROTEIN"/>
    <property type="match status" value="1"/>
</dbReference>